<dbReference type="Proteomes" id="UP000499080">
    <property type="component" value="Unassembled WGS sequence"/>
</dbReference>
<proteinExistence type="predicted"/>
<feature type="signal peptide" evidence="6">
    <location>
        <begin position="1"/>
        <end position="19"/>
    </location>
</feature>
<dbReference type="InterPro" id="IPR013087">
    <property type="entry name" value="Znf_C2H2_type"/>
</dbReference>
<keyword evidence="2" id="KW-0677">Repeat</keyword>
<reference evidence="8 9" key="1">
    <citation type="journal article" date="2019" name="Sci. Rep.">
        <title>Orb-weaving spider Araneus ventricosus genome elucidates the spidroin gene catalogue.</title>
        <authorList>
            <person name="Kono N."/>
            <person name="Nakamura H."/>
            <person name="Ohtoshi R."/>
            <person name="Moran D.A.P."/>
            <person name="Shinohara A."/>
            <person name="Yoshida Y."/>
            <person name="Fujiwara M."/>
            <person name="Mori M."/>
            <person name="Tomita M."/>
            <person name="Arakawa K."/>
        </authorList>
    </citation>
    <scope>NUCLEOTIDE SEQUENCE [LARGE SCALE GENOMIC DNA]</scope>
</reference>
<keyword evidence="4" id="KW-0862">Zinc</keyword>
<protein>
    <recommendedName>
        <fullName evidence="7">C2H2-type domain-containing protein</fullName>
    </recommendedName>
</protein>
<feature type="domain" description="C2H2-type" evidence="7">
    <location>
        <begin position="399"/>
        <end position="420"/>
    </location>
</feature>
<accession>A0A4Y2RP82</accession>
<dbReference type="EMBL" id="BGPR01017896">
    <property type="protein sequence ID" value="GBN77617.1"/>
    <property type="molecule type" value="Genomic_DNA"/>
</dbReference>
<evidence type="ECO:0000313" key="8">
    <source>
        <dbReference type="EMBL" id="GBN77617.1"/>
    </source>
</evidence>
<keyword evidence="9" id="KW-1185">Reference proteome</keyword>
<feature type="compositionally biased region" description="Polar residues" evidence="5">
    <location>
        <begin position="327"/>
        <end position="347"/>
    </location>
</feature>
<evidence type="ECO:0000256" key="4">
    <source>
        <dbReference type="ARBA" id="ARBA00022833"/>
    </source>
</evidence>
<evidence type="ECO:0000256" key="1">
    <source>
        <dbReference type="ARBA" id="ARBA00022723"/>
    </source>
</evidence>
<dbReference type="PANTHER" id="PTHR24379">
    <property type="entry name" value="KRAB AND ZINC FINGER DOMAIN-CONTAINING"/>
    <property type="match status" value="1"/>
</dbReference>
<evidence type="ECO:0000256" key="6">
    <source>
        <dbReference type="SAM" id="SignalP"/>
    </source>
</evidence>
<dbReference type="SMART" id="SM00355">
    <property type="entry name" value="ZnF_C2H2"/>
    <property type="match status" value="3"/>
</dbReference>
<feature type="chain" id="PRO_5021504954" description="C2H2-type domain-containing protein" evidence="6">
    <location>
        <begin position="20"/>
        <end position="591"/>
    </location>
</feature>
<evidence type="ECO:0000256" key="2">
    <source>
        <dbReference type="ARBA" id="ARBA00022737"/>
    </source>
</evidence>
<comment type="caution">
    <text evidence="8">The sequence shown here is derived from an EMBL/GenBank/DDBJ whole genome shotgun (WGS) entry which is preliminary data.</text>
</comment>
<dbReference type="PANTHER" id="PTHR24379:SF121">
    <property type="entry name" value="C2H2-TYPE DOMAIN-CONTAINING PROTEIN"/>
    <property type="match status" value="1"/>
</dbReference>
<keyword evidence="1" id="KW-0479">Metal-binding</keyword>
<evidence type="ECO:0000256" key="3">
    <source>
        <dbReference type="ARBA" id="ARBA00022771"/>
    </source>
</evidence>
<dbReference type="AlphaFoldDB" id="A0A4Y2RP82"/>
<organism evidence="8 9">
    <name type="scientific">Araneus ventricosus</name>
    <name type="common">Orbweaver spider</name>
    <name type="synonym">Epeira ventricosa</name>
    <dbReference type="NCBI Taxonomy" id="182803"/>
    <lineage>
        <taxon>Eukaryota</taxon>
        <taxon>Metazoa</taxon>
        <taxon>Ecdysozoa</taxon>
        <taxon>Arthropoda</taxon>
        <taxon>Chelicerata</taxon>
        <taxon>Arachnida</taxon>
        <taxon>Araneae</taxon>
        <taxon>Araneomorphae</taxon>
        <taxon>Entelegynae</taxon>
        <taxon>Araneoidea</taxon>
        <taxon>Araneidae</taxon>
        <taxon>Araneus</taxon>
    </lineage>
</organism>
<keyword evidence="6" id="KW-0732">Signal</keyword>
<name>A0A4Y2RP82_ARAVE</name>
<evidence type="ECO:0000256" key="5">
    <source>
        <dbReference type="SAM" id="MobiDB-lite"/>
    </source>
</evidence>
<feature type="non-terminal residue" evidence="8">
    <location>
        <position position="591"/>
    </location>
</feature>
<gene>
    <name evidence="8" type="ORF">AVEN_217882_1</name>
</gene>
<evidence type="ECO:0000259" key="7">
    <source>
        <dbReference type="PROSITE" id="PS00028"/>
    </source>
</evidence>
<evidence type="ECO:0000313" key="9">
    <source>
        <dbReference type="Proteomes" id="UP000499080"/>
    </source>
</evidence>
<feature type="region of interest" description="Disordered" evidence="5">
    <location>
        <begin position="327"/>
        <end position="364"/>
    </location>
</feature>
<dbReference type="GO" id="GO:0008270">
    <property type="term" value="F:zinc ion binding"/>
    <property type="evidence" value="ECO:0007669"/>
    <property type="project" value="UniProtKB-KW"/>
</dbReference>
<dbReference type="PROSITE" id="PS00028">
    <property type="entry name" value="ZINC_FINGER_C2H2_1"/>
    <property type="match status" value="1"/>
</dbReference>
<dbReference type="OrthoDB" id="6077919at2759"/>
<keyword evidence="3" id="KW-0863">Zinc-finger</keyword>
<sequence>MYSFAALCLLCCFSRLGVSSNQLFHPNIVCHFLLRSGFIVLHFGLERFFPLWDRSSFYLVILLLIMSSPVHSPPVPVSGNMISQSADDSLCARTLIAQDCIVSPVCSRTRSQVAKRAMSSQALAPRVLPSSDEICSATSIVSQVSPGTSLITAQVHVNRKQLRTENVNSTVASTTEICSDDISSQIVSSDTALGVEQPFDSHQPLLLPSLELSLCDLSEISSADPFVDLLSTDTVLEDTETPSVGNTSISVVNTDIDNVITPSELASSSIEESSTENPSDECFPLVVDDSLIATVMLHELIDLVTGDLPAIPPSSTSSIKSVACENAISSDPPSPLAQQSELSISAQEVSSPHPEPPRSPPSLEEDLSIKRFVTKNGSFVTVFPLQRPLSLPTASTIRCPFCEVPFSNETDMSLHVHMVHLNPEEESFVEVQTITFLTGLPSPRCGSCHIAFLTVNQLMKHCSSVHNNSGNIFTCEKCNKDFSSANAFAAHDCKFKTILPAIYPFICDSCGVSFETRLFRCKHICQGLPDISELNRQDYCVVNIEDNSAERTFPVNTIPAPRRSFLYDNPDCDGSIPGPLFIPFRQTKIDP</sequence>